<comment type="similarity">
    <text evidence="1 2">Belongs to the glucosamine/galactosamine-6-phosphate isomerase family. 6-phosphogluconolactonase subfamily.</text>
</comment>
<dbReference type="SUPFAM" id="SSF100950">
    <property type="entry name" value="NagB/RpiA/CoA transferase-like"/>
    <property type="match status" value="1"/>
</dbReference>
<keyword evidence="2" id="KW-0378">Hydrolase</keyword>
<name>A0A7S4J6Z8_9STRA</name>
<dbReference type="InterPro" id="IPR039104">
    <property type="entry name" value="6PGL"/>
</dbReference>
<sequence>MPEERYEASLVVAPTKGDVAELLHKPIVKACAASMAARKAFVVALSGGSLPSFLSSLSSSFDAAGIDPHYDRWHVLLADERCVPSDNDDSNVKSLRDAFLSGVPIPEAQVYGIDDGLLGGDGHATGEVAASYESNALRPALVHGDGKIDCAVLGFGPDGHTCSLFPDHALLKEDKLLVAPITDSPKPPPNRITLTLPVLNAMTRSVIFCGAGSSKGPILKAVFADGTVGAAGKEEDNDEYSVGMADPAPYPCGMVRPNVTDAVLSPALVFVVDGDAARELDLSDSPSPKSTL</sequence>
<dbReference type="CDD" id="cd01400">
    <property type="entry name" value="6PGL"/>
    <property type="match status" value="1"/>
</dbReference>
<dbReference type="UniPathway" id="UPA00115">
    <property type="reaction ID" value="UER00409"/>
</dbReference>
<dbReference type="PANTHER" id="PTHR11054">
    <property type="entry name" value="6-PHOSPHOGLUCONOLACTONASE"/>
    <property type="match status" value="1"/>
</dbReference>
<evidence type="ECO:0000256" key="2">
    <source>
        <dbReference type="RuleBase" id="RU365095"/>
    </source>
</evidence>
<dbReference type="EMBL" id="HBKQ01033676">
    <property type="protein sequence ID" value="CAE2254346.1"/>
    <property type="molecule type" value="Transcribed_RNA"/>
</dbReference>
<evidence type="ECO:0000256" key="1">
    <source>
        <dbReference type="ARBA" id="ARBA00010662"/>
    </source>
</evidence>
<dbReference type="GO" id="GO:0006098">
    <property type="term" value="P:pentose-phosphate shunt"/>
    <property type="evidence" value="ECO:0007669"/>
    <property type="project" value="UniProtKB-UniPathway"/>
</dbReference>
<proteinExistence type="inferred from homology"/>
<dbReference type="GO" id="GO:0005975">
    <property type="term" value="P:carbohydrate metabolic process"/>
    <property type="evidence" value="ECO:0007669"/>
    <property type="project" value="UniProtKB-UniRule"/>
</dbReference>
<dbReference type="PANTHER" id="PTHR11054:SF22">
    <property type="entry name" value="6-PHOSPHOGLUCONOLACTONASE 3, CHLOROPLASTIC"/>
    <property type="match status" value="1"/>
</dbReference>
<dbReference type="InterPro" id="IPR006148">
    <property type="entry name" value="Glc/Gal-6P_isomerase"/>
</dbReference>
<feature type="domain" description="Glucosamine/galactosamine-6-phosphate isomerase" evidence="3">
    <location>
        <begin position="15"/>
        <end position="225"/>
    </location>
</feature>
<comment type="pathway">
    <text evidence="2">Carbohydrate degradation; pentose phosphate pathway; D-ribulose 5-phosphate from D-glucose 6-phosphate (oxidative stage): step 2/3.</text>
</comment>
<dbReference type="InterPro" id="IPR037171">
    <property type="entry name" value="NagB/RpiA_transferase-like"/>
</dbReference>
<dbReference type="GO" id="GO:0017057">
    <property type="term" value="F:6-phosphogluconolactonase activity"/>
    <property type="evidence" value="ECO:0007669"/>
    <property type="project" value="UniProtKB-UniRule"/>
</dbReference>
<reference evidence="4" key="1">
    <citation type="submission" date="2021-01" db="EMBL/GenBank/DDBJ databases">
        <authorList>
            <person name="Corre E."/>
            <person name="Pelletier E."/>
            <person name="Niang G."/>
            <person name="Scheremetjew M."/>
            <person name="Finn R."/>
            <person name="Kale V."/>
            <person name="Holt S."/>
            <person name="Cochrane G."/>
            <person name="Meng A."/>
            <person name="Brown T."/>
            <person name="Cohen L."/>
        </authorList>
    </citation>
    <scope>NUCLEOTIDE SEQUENCE</scope>
    <source>
        <strain evidence="4">Isolate 1302-5</strain>
    </source>
</reference>
<comment type="catalytic activity">
    <reaction evidence="2">
        <text>6-phospho-D-glucono-1,5-lactone + H2O = 6-phospho-D-gluconate + H(+)</text>
        <dbReference type="Rhea" id="RHEA:12556"/>
        <dbReference type="ChEBI" id="CHEBI:15377"/>
        <dbReference type="ChEBI" id="CHEBI:15378"/>
        <dbReference type="ChEBI" id="CHEBI:57955"/>
        <dbReference type="ChEBI" id="CHEBI:58759"/>
        <dbReference type="EC" id="3.1.1.31"/>
    </reaction>
</comment>
<dbReference type="AlphaFoldDB" id="A0A7S4J6Z8"/>
<evidence type="ECO:0000259" key="3">
    <source>
        <dbReference type="Pfam" id="PF01182"/>
    </source>
</evidence>
<comment type="function">
    <text evidence="2">Hydrolysis of 6-phosphogluconolactone to 6-phosphogluconate.</text>
</comment>
<protein>
    <recommendedName>
        <fullName evidence="2">6-phosphogluconolactonase</fullName>
        <shortName evidence="2">6PGL</shortName>
        <ecNumber evidence="2">3.1.1.31</ecNumber>
    </recommendedName>
</protein>
<evidence type="ECO:0000313" key="4">
    <source>
        <dbReference type="EMBL" id="CAE2254346.1"/>
    </source>
</evidence>
<dbReference type="EC" id="3.1.1.31" evidence="2"/>
<accession>A0A7S4J6Z8</accession>
<dbReference type="InterPro" id="IPR005900">
    <property type="entry name" value="6-phosphogluconolactonase_DevB"/>
</dbReference>
<gene>
    <name evidence="4" type="ORF">OAUR00152_LOCUS23054</name>
</gene>
<organism evidence="4">
    <name type="scientific">Odontella aurita</name>
    <dbReference type="NCBI Taxonomy" id="265563"/>
    <lineage>
        <taxon>Eukaryota</taxon>
        <taxon>Sar</taxon>
        <taxon>Stramenopiles</taxon>
        <taxon>Ochrophyta</taxon>
        <taxon>Bacillariophyta</taxon>
        <taxon>Mediophyceae</taxon>
        <taxon>Biddulphiophycidae</taxon>
        <taxon>Eupodiscales</taxon>
        <taxon>Odontellaceae</taxon>
        <taxon>Odontella</taxon>
    </lineage>
</organism>
<dbReference type="Pfam" id="PF01182">
    <property type="entry name" value="Glucosamine_iso"/>
    <property type="match status" value="1"/>
</dbReference>
<dbReference type="NCBIfam" id="TIGR01198">
    <property type="entry name" value="pgl"/>
    <property type="match status" value="1"/>
</dbReference>
<dbReference type="Gene3D" id="3.40.50.1360">
    <property type="match status" value="1"/>
</dbReference>